<keyword evidence="3" id="KW-0804">Transcription</keyword>
<feature type="domain" description="HTH iclR-type" evidence="4">
    <location>
        <begin position="10"/>
        <end position="70"/>
    </location>
</feature>
<keyword evidence="2" id="KW-0238">DNA-binding</keyword>
<dbReference type="PANTHER" id="PTHR30136:SF24">
    <property type="entry name" value="HTH-TYPE TRANSCRIPTIONAL REPRESSOR ALLR"/>
    <property type="match status" value="1"/>
</dbReference>
<gene>
    <name evidence="6" type="ORF">ACFSOY_10135</name>
</gene>
<evidence type="ECO:0000313" key="6">
    <source>
        <dbReference type="EMBL" id="MFD2170358.1"/>
    </source>
</evidence>
<dbReference type="RefSeq" id="WP_386046244.1">
    <property type="nucleotide sequence ID" value="NZ_JBHUIO010000005.1"/>
</dbReference>
<name>A0ABW4ZX94_9BACL</name>
<evidence type="ECO:0000256" key="2">
    <source>
        <dbReference type="ARBA" id="ARBA00023125"/>
    </source>
</evidence>
<comment type="caution">
    <text evidence="6">The sequence shown here is derived from an EMBL/GenBank/DDBJ whole genome shotgun (WGS) entry which is preliminary data.</text>
</comment>
<dbReference type="PROSITE" id="PS51078">
    <property type="entry name" value="ICLR_ED"/>
    <property type="match status" value="1"/>
</dbReference>
<keyword evidence="1" id="KW-0805">Transcription regulation</keyword>
<evidence type="ECO:0000259" key="4">
    <source>
        <dbReference type="PROSITE" id="PS51077"/>
    </source>
</evidence>
<evidence type="ECO:0000313" key="7">
    <source>
        <dbReference type="Proteomes" id="UP001597343"/>
    </source>
</evidence>
<dbReference type="PROSITE" id="PS51077">
    <property type="entry name" value="HTH_ICLR"/>
    <property type="match status" value="1"/>
</dbReference>
<keyword evidence="7" id="KW-1185">Reference proteome</keyword>
<dbReference type="PANTHER" id="PTHR30136">
    <property type="entry name" value="HELIX-TURN-HELIX TRANSCRIPTIONAL REGULATOR, ICLR FAMILY"/>
    <property type="match status" value="1"/>
</dbReference>
<evidence type="ECO:0000259" key="5">
    <source>
        <dbReference type="PROSITE" id="PS51078"/>
    </source>
</evidence>
<proteinExistence type="predicted"/>
<reference evidence="7" key="1">
    <citation type="journal article" date="2019" name="Int. J. Syst. Evol. Microbiol.">
        <title>The Global Catalogue of Microorganisms (GCM) 10K type strain sequencing project: providing services to taxonomists for standard genome sequencing and annotation.</title>
        <authorList>
            <consortium name="The Broad Institute Genomics Platform"/>
            <consortium name="The Broad Institute Genome Sequencing Center for Infectious Disease"/>
            <person name="Wu L."/>
            <person name="Ma J."/>
        </authorList>
    </citation>
    <scope>NUCLEOTIDE SEQUENCE [LARGE SCALE GENOMIC DNA]</scope>
    <source>
        <strain evidence="7">CGMCC 1.13574</strain>
    </source>
</reference>
<evidence type="ECO:0000256" key="3">
    <source>
        <dbReference type="ARBA" id="ARBA00023163"/>
    </source>
</evidence>
<dbReference type="Gene3D" id="3.30.450.40">
    <property type="match status" value="1"/>
</dbReference>
<dbReference type="InterPro" id="IPR050707">
    <property type="entry name" value="HTH_MetabolicPath_Reg"/>
</dbReference>
<dbReference type="EMBL" id="JBHUIO010000005">
    <property type="protein sequence ID" value="MFD2170358.1"/>
    <property type="molecule type" value="Genomic_DNA"/>
</dbReference>
<dbReference type="SUPFAM" id="SSF46785">
    <property type="entry name" value="Winged helix' DNA-binding domain"/>
    <property type="match status" value="1"/>
</dbReference>
<dbReference type="Pfam" id="PF01614">
    <property type="entry name" value="IclR_C"/>
    <property type="match status" value="1"/>
</dbReference>
<dbReference type="InterPro" id="IPR005471">
    <property type="entry name" value="Tscrpt_reg_IclR_N"/>
</dbReference>
<dbReference type="SMART" id="SM00346">
    <property type="entry name" value="HTH_ICLR"/>
    <property type="match status" value="1"/>
</dbReference>
<accession>A0ABW4ZX94</accession>
<feature type="domain" description="IclR-ED" evidence="5">
    <location>
        <begin position="71"/>
        <end position="254"/>
    </location>
</feature>
<dbReference type="Pfam" id="PF09339">
    <property type="entry name" value="HTH_IclR"/>
    <property type="match status" value="1"/>
</dbReference>
<dbReference type="SUPFAM" id="SSF55781">
    <property type="entry name" value="GAF domain-like"/>
    <property type="match status" value="1"/>
</dbReference>
<evidence type="ECO:0000256" key="1">
    <source>
        <dbReference type="ARBA" id="ARBA00023015"/>
    </source>
</evidence>
<dbReference type="Gene3D" id="1.10.10.10">
    <property type="entry name" value="Winged helix-like DNA-binding domain superfamily/Winged helix DNA-binding domain"/>
    <property type="match status" value="1"/>
</dbReference>
<dbReference type="Proteomes" id="UP001597343">
    <property type="component" value="Unassembled WGS sequence"/>
</dbReference>
<protein>
    <submittedName>
        <fullName evidence="6">IclR family transcriptional regulator</fullName>
    </submittedName>
</protein>
<dbReference type="InterPro" id="IPR036390">
    <property type="entry name" value="WH_DNA-bd_sf"/>
</dbReference>
<dbReference type="InterPro" id="IPR036388">
    <property type="entry name" value="WH-like_DNA-bd_sf"/>
</dbReference>
<dbReference type="InterPro" id="IPR029016">
    <property type="entry name" value="GAF-like_dom_sf"/>
</dbReference>
<sequence>MVSYVVVSKNKTVMRSKELLELFLAHASLTLPEMVRLSGIPKSSVHRMLGSLEEMGFVERSADGSYRLGLLFLQYGQLVAERLDVRQVARSYMMRLRDEVDEAVNLILPDGDCAIYIEKMETDKPVRVYTRIGRRAPLYAGACPRILLAHWSEEQLEAYLQRVELVPIARGTLTDKGELRQVLAEARANGYAISHSELEEYSSALAAPIFDHAGCAVAGISLAGPEARFQQDDLGELAEKLKRTALSISRELGYQG</sequence>
<organism evidence="6 7">
    <name type="scientific">Tumebacillus lipolyticus</name>
    <dbReference type="NCBI Taxonomy" id="1280370"/>
    <lineage>
        <taxon>Bacteria</taxon>
        <taxon>Bacillati</taxon>
        <taxon>Bacillota</taxon>
        <taxon>Bacilli</taxon>
        <taxon>Bacillales</taxon>
        <taxon>Alicyclobacillaceae</taxon>
        <taxon>Tumebacillus</taxon>
    </lineage>
</organism>
<dbReference type="InterPro" id="IPR014757">
    <property type="entry name" value="Tscrpt_reg_IclR_C"/>
</dbReference>